<dbReference type="OrthoDB" id="4069699at2759"/>
<evidence type="ECO:0000256" key="1">
    <source>
        <dbReference type="ARBA" id="ARBA00009613"/>
    </source>
</evidence>
<keyword evidence="3 5" id="KW-0560">Oxidoreductase</keyword>
<dbReference type="Gene3D" id="3.90.110.10">
    <property type="entry name" value="Lactate dehydrogenase/glycoside hydrolase, family 4, C-terminal"/>
    <property type="match status" value="1"/>
</dbReference>
<evidence type="ECO:0000259" key="6">
    <source>
        <dbReference type="Pfam" id="PF00056"/>
    </source>
</evidence>
<dbReference type="InterPro" id="IPR010945">
    <property type="entry name" value="Malate_DH_type2"/>
</dbReference>
<dbReference type="PANTHER" id="PTHR23382">
    <property type="entry name" value="MALATE DEHYDROGENASE"/>
    <property type="match status" value="1"/>
</dbReference>
<comment type="caution">
    <text evidence="8">The sequence shown here is derived from an EMBL/GenBank/DDBJ whole genome shotgun (WGS) entry which is preliminary data.</text>
</comment>
<dbReference type="AlphaFoldDB" id="W7TPM0"/>
<organism evidence="8 9">
    <name type="scientific">Nannochloropsis gaditana</name>
    <dbReference type="NCBI Taxonomy" id="72520"/>
    <lineage>
        <taxon>Eukaryota</taxon>
        <taxon>Sar</taxon>
        <taxon>Stramenopiles</taxon>
        <taxon>Ochrophyta</taxon>
        <taxon>Eustigmatophyceae</taxon>
        <taxon>Eustigmatales</taxon>
        <taxon>Monodopsidaceae</taxon>
        <taxon>Nannochloropsis</taxon>
    </lineage>
</organism>
<sequence length="343" mass="37320">MKNPQAEEKRVLVYEHVGNPTNTDEISLNGLTIYLASTFSFVLAQLQGVGTRAEPNNLTKYRTDVRRMIGREEHAPTCVKRVLITGGAGQIAYALLPHLISGRVFGPQVRLMVHLLDIDGTENALRGVQMEIEDAASPVVVGVVTTTDLRVAFTDVDYAILLGGFPRLPGMERKELLAKNVEIITMHAAALDEYASRAVKVLVVANPANTLALIAKKRAASLPAENFSCLTRLDHDRLRGMIAKKIDSLKIPDAHGAVTAMQVRNVIIWGNHSSTQVPSAAKAQVRLGGRWVPVLDIIGDEEAVWLHDELVTQVQQRGAEILAARKLSSALSAAQAIANHFKD</sequence>
<dbReference type="SUPFAM" id="SSF51735">
    <property type="entry name" value="NAD(P)-binding Rossmann-fold domains"/>
    <property type="match status" value="1"/>
</dbReference>
<dbReference type="Gene3D" id="3.40.50.720">
    <property type="entry name" value="NAD(P)-binding Rossmann-like Domain"/>
    <property type="match status" value="1"/>
</dbReference>
<gene>
    <name evidence="8" type="ORF">Naga_100008g23</name>
</gene>
<dbReference type="InterPro" id="IPR022383">
    <property type="entry name" value="Lactate/malate_DH_C"/>
</dbReference>
<dbReference type="GO" id="GO:0030060">
    <property type="term" value="F:L-malate dehydrogenase (NAD+) activity"/>
    <property type="evidence" value="ECO:0007669"/>
    <property type="project" value="UniProtKB-EC"/>
</dbReference>
<dbReference type="GO" id="GO:0006108">
    <property type="term" value="P:malate metabolic process"/>
    <property type="evidence" value="ECO:0007669"/>
    <property type="project" value="InterPro"/>
</dbReference>
<dbReference type="Pfam" id="PF00056">
    <property type="entry name" value="Ldh_1_N"/>
    <property type="match status" value="1"/>
</dbReference>
<protein>
    <recommendedName>
        <fullName evidence="2">malate dehydrogenase</fullName>
        <ecNumber evidence="2">1.1.1.37</ecNumber>
    </recommendedName>
</protein>
<evidence type="ECO:0000256" key="3">
    <source>
        <dbReference type="ARBA" id="ARBA00023002"/>
    </source>
</evidence>
<dbReference type="SUPFAM" id="SSF56327">
    <property type="entry name" value="LDH C-terminal domain-like"/>
    <property type="match status" value="1"/>
</dbReference>
<reference evidence="8 9" key="1">
    <citation type="journal article" date="2014" name="Mol. Plant">
        <title>Chromosome Scale Genome Assembly and Transcriptome Profiling of Nannochloropsis gaditana in Nitrogen Depletion.</title>
        <authorList>
            <person name="Corteggiani Carpinelli E."/>
            <person name="Telatin A."/>
            <person name="Vitulo N."/>
            <person name="Forcato C."/>
            <person name="D'Angelo M."/>
            <person name="Schiavon R."/>
            <person name="Vezzi A."/>
            <person name="Giacometti G.M."/>
            <person name="Morosinotto T."/>
            <person name="Valle G."/>
        </authorList>
    </citation>
    <scope>NUCLEOTIDE SEQUENCE [LARGE SCALE GENOMIC DNA]</scope>
    <source>
        <strain evidence="8 9">B-31</strain>
    </source>
</reference>
<comment type="similarity">
    <text evidence="1">Belongs to the LDH/MDH superfamily. MDH type 2 family.</text>
</comment>
<dbReference type="EMBL" id="AZIL01000356">
    <property type="protein sequence ID" value="EWM27982.1"/>
    <property type="molecule type" value="Genomic_DNA"/>
</dbReference>
<keyword evidence="4" id="KW-0520">NAD</keyword>
<dbReference type="Pfam" id="PF02866">
    <property type="entry name" value="Ldh_1_C"/>
    <property type="match status" value="1"/>
</dbReference>
<evidence type="ECO:0000256" key="5">
    <source>
        <dbReference type="RuleBase" id="RU003369"/>
    </source>
</evidence>
<dbReference type="FunFam" id="3.40.50.720:FF:000010">
    <property type="entry name" value="Malate dehydrogenase"/>
    <property type="match status" value="1"/>
</dbReference>
<accession>W7TPM0</accession>
<dbReference type="InterPro" id="IPR036291">
    <property type="entry name" value="NAD(P)-bd_dom_sf"/>
</dbReference>
<evidence type="ECO:0000256" key="4">
    <source>
        <dbReference type="ARBA" id="ARBA00023027"/>
    </source>
</evidence>
<feature type="domain" description="Lactate/malate dehydrogenase N-terminal" evidence="6">
    <location>
        <begin position="81"/>
        <end position="227"/>
    </location>
</feature>
<dbReference type="InterPro" id="IPR001236">
    <property type="entry name" value="Lactate/malate_DH_N"/>
</dbReference>
<evidence type="ECO:0000256" key="2">
    <source>
        <dbReference type="ARBA" id="ARBA00012995"/>
    </source>
</evidence>
<proteinExistence type="inferred from homology"/>
<dbReference type="EC" id="1.1.1.37" evidence="2"/>
<evidence type="ECO:0000259" key="7">
    <source>
        <dbReference type="Pfam" id="PF02866"/>
    </source>
</evidence>
<dbReference type="Proteomes" id="UP000019335">
    <property type="component" value="Chromosome 5"/>
</dbReference>
<name>W7TPM0_9STRA</name>
<evidence type="ECO:0000313" key="8">
    <source>
        <dbReference type="EMBL" id="EWM27982.1"/>
    </source>
</evidence>
<feature type="domain" description="Lactate/malate dehydrogenase C-terminal" evidence="7">
    <location>
        <begin position="231"/>
        <end position="342"/>
    </location>
</feature>
<dbReference type="InterPro" id="IPR015955">
    <property type="entry name" value="Lactate_DH/Glyco_Ohase_4_C"/>
</dbReference>
<evidence type="ECO:0000313" key="9">
    <source>
        <dbReference type="Proteomes" id="UP000019335"/>
    </source>
</evidence>
<keyword evidence="9" id="KW-1185">Reference proteome</keyword>